<keyword evidence="3" id="KW-1185">Reference proteome</keyword>
<accession>A0A2A9FFR1</accession>
<gene>
    <name evidence="2" type="ORF">ATK36_5427</name>
</gene>
<evidence type="ECO:0000256" key="1">
    <source>
        <dbReference type="SAM" id="MobiDB-lite"/>
    </source>
</evidence>
<feature type="compositionally biased region" description="Low complexity" evidence="1">
    <location>
        <begin position="1"/>
        <end position="14"/>
    </location>
</feature>
<dbReference type="Proteomes" id="UP000243542">
    <property type="component" value="Unassembled WGS sequence"/>
</dbReference>
<protein>
    <submittedName>
        <fullName evidence="2">Uncharacterized protein</fullName>
    </submittedName>
</protein>
<sequence length="245" mass="26132">MFPSRRSWSAPSRSGNNPETGTAEPPCSRPSRLAAFRRPRGPHPRAAPSPWARFPQPAAPTGPTPSPPAPAPDPRAGGEARASLLLPPFQSAPAPPHAAPAHAAPGQTLPARNAPCRIPSLPHNAPWPTMLSALHHPCPTPVPAPRRLSLPHNASGPGHFDLHASTTRRLHRTRRPSRTLHVTFFGHRRHTCSRDYPAPPCPSPPQQAPSPDTSIASCLHTLAPPLPRAIATRPHSPVTTSSSWT</sequence>
<feature type="compositionally biased region" description="Pro residues" evidence="1">
    <location>
        <begin position="57"/>
        <end position="73"/>
    </location>
</feature>
<comment type="caution">
    <text evidence="2">The sequence shown here is derived from an EMBL/GenBank/DDBJ whole genome shotgun (WGS) entry which is preliminary data.</text>
</comment>
<feature type="region of interest" description="Disordered" evidence="1">
    <location>
        <begin position="195"/>
        <end position="218"/>
    </location>
</feature>
<evidence type="ECO:0000313" key="2">
    <source>
        <dbReference type="EMBL" id="PFG50214.1"/>
    </source>
</evidence>
<organism evidence="2 3">
    <name type="scientific">Amycolatopsis sulphurea</name>
    <dbReference type="NCBI Taxonomy" id="76022"/>
    <lineage>
        <taxon>Bacteria</taxon>
        <taxon>Bacillati</taxon>
        <taxon>Actinomycetota</taxon>
        <taxon>Actinomycetes</taxon>
        <taxon>Pseudonocardiales</taxon>
        <taxon>Pseudonocardiaceae</taxon>
        <taxon>Amycolatopsis</taxon>
    </lineage>
</organism>
<feature type="region of interest" description="Disordered" evidence="1">
    <location>
        <begin position="226"/>
        <end position="245"/>
    </location>
</feature>
<proteinExistence type="predicted"/>
<dbReference type="EMBL" id="PDJK01000002">
    <property type="protein sequence ID" value="PFG50214.1"/>
    <property type="molecule type" value="Genomic_DNA"/>
</dbReference>
<reference evidence="2 3" key="1">
    <citation type="submission" date="2017-10" db="EMBL/GenBank/DDBJ databases">
        <title>Sequencing the genomes of 1000 actinobacteria strains.</title>
        <authorList>
            <person name="Klenk H.-P."/>
        </authorList>
    </citation>
    <scope>NUCLEOTIDE SEQUENCE [LARGE SCALE GENOMIC DNA]</scope>
    <source>
        <strain evidence="2 3">DSM 46092</strain>
    </source>
</reference>
<evidence type="ECO:0000313" key="3">
    <source>
        <dbReference type="Proteomes" id="UP000243542"/>
    </source>
</evidence>
<dbReference type="AlphaFoldDB" id="A0A2A9FFR1"/>
<feature type="region of interest" description="Disordered" evidence="1">
    <location>
        <begin position="1"/>
        <end position="79"/>
    </location>
</feature>
<name>A0A2A9FFR1_9PSEU</name>
<feature type="compositionally biased region" description="Pro residues" evidence="1">
    <location>
        <begin position="197"/>
        <end position="208"/>
    </location>
</feature>